<organism evidence="8">
    <name type="scientific">mine drainage metagenome</name>
    <dbReference type="NCBI Taxonomy" id="410659"/>
    <lineage>
        <taxon>unclassified sequences</taxon>
        <taxon>metagenomes</taxon>
        <taxon>ecological metagenomes</taxon>
    </lineage>
</organism>
<feature type="non-terminal residue" evidence="8">
    <location>
        <position position="1"/>
    </location>
</feature>
<protein>
    <submittedName>
        <fullName evidence="8">Lipoprotein releasing system, transmembrane protein, LolC/E family</fullName>
    </submittedName>
</protein>
<dbReference type="PANTHER" id="PTHR30489">
    <property type="entry name" value="LIPOPROTEIN-RELEASING SYSTEM TRANSMEMBRANE PROTEIN LOLE"/>
    <property type="match status" value="1"/>
</dbReference>
<keyword evidence="4 6" id="KW-1133">Transmembrane helix</keyword>
<dbReference type="GO" id="GO:0098797">
    <property type="term" value="C:plasma membrane protein complex"/>
    <property type="evidence" value="ECO:0007669"/>
    <property type="project" value="TreeGrafter"/>
</dbReference>
<dbReference type="InterPro" id="IPR003838">
    <property type="entry name" value="ABC3_permease_C"/>
</dbReference>
<feature type="transmembrane region" description="Helical" evidence="6">
    <location>
        <begin position="29"/>
        <end position="51"/>
    </location>
</feature>
<proteinExistence type="predicted"/>
<sequence>IVSTLTMTVMDKGKEIAIMKAMGATQRQIMHIFMIDGLMIGGVGTLIGLLWDI</sequence>
<accession>T1BT30</accession>
<dbReference type="AlphaFoldDB" id="T1BT30"/>
<name>T1BT30_9ZZZZ</name>
<dbReference type="GO" id="GO:0044874">
    <property type="term" value="P:lipoprotein localization to outer membrane"/>
    <property type="evidence" value="ECO:0007669"/>
    <property type="project" value="TreeGrafter"/>
</dbReference>
<gene>
    <name evidence="8" type="ORF">B1A_11576</name>
</gene>
<keyword evidence="3 6" id="KW-0812">Transmembrane</keyword>
<evidence type="ECO:0000256" key="3">
    <source>
        <dbReference type="ARBA" id="ARBA00022692"/>
    </source>
</evidence>
<keyword evidence="8" id="KW-0449">Lipoprotein</keyword>
<keyword evidence="5 6" id="KW-0472">Membrane</keyword>
<dbReference type="PANTHER" id="PTHR30489:SF0">
    <property type="entry name" value="LIPOPROTEIN-RELEASING SYSTEM TRANSMEMBRANE PROTEIN LOLE"/>
    <property type="match status" value="1"/>
</dbReference>
<comment type="caution">
    <text evidence="8">The sequence shown here is derived from an EMBL/GenBank/DDBJ whole genome shotgun (WGS) entry which is preliminary data.</text>
</comment>
<comment type="subcellular location">
    <subcellularLocation>
        <location evidence="1">Cell membrane</location>
        <topology evidence="1">Multi-pass membrane protein</topology>
    </subcellularLocation>
</comment>
<evidence type="ECO:0000313" key="8">
    <source>
        <dbReference type="EMBL" id="EQD56369.1"/>
    </source>
</evidence>
<evidence type="ECO:0000256" key="2">
    <source>
        <dbReference type="ARBA" id="ARBA00022475"/>
    </source>
</evidence>
<evidence type="ECO:0000256" key="6">
    <source>
        <dbReference type="SAM" id="Phobius"/>
    </source>
</evidence>
<reference evidence="8" key="2">
    <citation type="journal article" date="2014" name="ISME J.">
        <title>Microbial stratification in low pH oxic and suboxic macroscopic growths along an acid mine drainage.</title>
        <authorList>
            <person name="Mendez-Garcia C."/>
            <person name="Mesa V."/>
            <person name="Sprenger R.R."/>
            <person name="Richter M."/>
            <person name="Diez M.S."/>
            <person name="Solano J."/>
            <person name="Bargiela R."/>
            <person name="Golyshina O.V."/>
            <person name="Manteca A."/>
            <person name="Ramos J.L."/>
            <person name="Gallego J.R."/>
            <person name="Llorente I."/>
            <person name="Martins Dos Santos V.A."/>
            <person name="Jensen O.N."/>
            <person name="Pelaez A.I."/>
            <person name="Sanchez J."/>
            <person name="Ferrer M."/>
        </authorList>
    </citation>
    <scope>NUCLEOTIDE SEQUENCE</scope>
</reference>
<reference evidence="8" key="1">
    <citation type="submission" date="2013-08" db="EMBL/GenBank/DDBJ databases">
        <authorList>
            <person name="Mendez C."/>
            <person name="Richter M."/>
            <person name="Ferrer M."/>
            <person name="Sanchez J."/>
        </authorList>
    </citation>
    <scope>NUCLEOTIDE SEQUENCE</scope>
</reference>
<evidence type="ECO:0000259" key="7">
    <source>
        <dbReference type="Pfam" id="PF02687"/>
    </source>
</evidence>
<evidence type="ECO:0000256" key="5">
    <source>
        <dbReference type="ARBA" id="ARBA00023136"/>
    </source>
</evidence>
<evidence type="ECO:0000256" key="1">
    <source>
        <dbReference type="ARBA" id="ARBA00004651"/>
    </source>
</evidence>
<evidence type="ECO:0000256" key="4">
    <source>
        <dbReference type="ARBA" id="ARBA00022989"/>
    </source>
</evidence>
<dbReference type="Pfam" id="PF02687">
    <property type="entry name" value="FtsX"/>
    <property type="match status" value="1"/>
</dbReference>
<dbReference type="EMBL" id="AUZX01008298">
    <property type="protein sequence ID" value="EQD56369.1"/>
    <property type="molecule type" value="Genomic_DNA"/>
</dbReference>
<feature type="domain" description="ABC3 transporter permease C-terminal" evidence="7">
    <location>
        <begin position="1"/>
        <end position="50"/>
    </location>
</feature>
<dbReference type="InterPro" id="IPR051447">
    <property type="entry name" value="Lipoprotein-release_system"/>
</dbReference>
<keyword evidence="2" id="KW-1003">Cell membrane</keyword>